<proteinExistence type="predicted"/>
<keyword evidence="2" id="KW-1185">Reference proteome</keyword>
<comment type="caution">
    <text evidence="1">The sequence shown here is derived from an EMBL/GenBank/DDBJ whole genome shotgun (WGS) entry which is preliminary data.</text>
</comment>
<protein>
    <submittedName>
        <fullName evidence="1">Dynamin ARC5 isoform X2</fullName>
    </submittedName>
</protein>
<organism evidence="1 2">
    <name type="scientific">Olea europaea subsp. europaea</name>
    <dbReference type="NCBI Taxonomy" id="158383"/>
    <lineage>
        <taxon>Eukaryota</taxon>
        <taxon>Viridiplantae</taxon>
        <taxon>Streptophyta</taxon>
        <taxon>Embryophyta</taxon>
        <taxon>Tracheophyta</taxon>
        <taxon>Spermatophyta</taxon>
        <taxon>Magnoliopsida</taxon>
        <taxon>eudicotyledons</taxon>
        <taxon>Gunneridae</taxon>
        <taxon>Pentapetalae</taxon>
        <taxon>asterids</taxon>
        <taxon>lamiids</taxon>
        <taxon>Lamiales</taxon>
        <taxon>Oleaceae</taxon>
        <taxon>Oleeae</taxon>
        <taxon>Olea</taxon>
    </lineage>
</organism>
<dbReference type="OrthoDB" id="5061070at2759"/>
<reference evidence="1 2" key="1">
    <citation type="submission" date="2019-12" db="EMBL/GenBank/DDBJ databases">
        <authorList>
            <person name="Alioto T."/>
            <person name="Alioto T."/>
            <person name="Gomez Garrido J."/>
        </authorList>
    </citation>
    <scope>NUCLEOTIDE SEQUENCE [LARGE SCALE GENOMIC DNA]</scope>
</reference>
<name>A0A8S0QDL6_OLEEU</name>
<dbReference type="AlphaFoldDB" id="A0A8S0QDL6"/>
<dbReference type="Gramene" id="OE9A063297T1">
    <property type="protein sequence ID" value="OE9A063297C1"/>
    <property type="gene ID" value="OE9A063297"/>
</dbReference>
<dbReference type="Proteomes" id="UP000594638">
    <property type="component" value="Unassembled WGS sequence"/>
</dbReference>
<accession>A0A8S0QDL6</accession>
<sequence length="331" mass="37303">MEFADTCLQMQGDMRYGGFRWYTMIPDHRAENLPGNWLMPPPISLNLQTPPSISSELVPKSAFHKQHNDVKHKEGNCKLLGIFLISSFISTEPALPYRNASIELADHMYLVVNSHKSTALESNQISDQLKGLKLVDNQVNCSKPEKQCQTCVPVSSNREAKGYYSGSTRSCNKVHKRGMALGRSVDLANFDNYDALIAVLNDLLQWMRLYGGAQYHRAMAEFRFVVGGFKCPPITRDEIVNACGVEDIHDGTNYSRTACVIAVAKARDTFEPFLHQLGNRLLHILKRLLPISVYLLQKDDEYLSGHEVFPKLVASAFNNFAESTERSCREK</sequence>
<dbReference type="Gene3D" id="3.10.20.90">
    <property type="entry name" value="Phosphatidylinositol 3-kinase Catalytic Subunit, Chain A, domain 1"/>
    <property type="match status" value="1"/>
</dbReference>
<gene>
    <name evidence="1" type="ORF">OLEA9_A063297</name>
</gene>
<dbReference type="EMBL" id="CACTIH010001828">
    <property type="protein sequence ID" value="CAA2964700.1"/>
    <property type="molecule type" value="Genomic_DNA"/>
</dbReference>
<evidence type="ECO:0000313" key="2">
    <source>
        <dbReference type="Proteomes" id="UP000594638"/>
    </source>
</evidence>
<evidence type="ECO:0000313" key="1">
    <source>
        <dbReference type="EMBL" id="CAA2964700.1"/>
    </source>
</evidence>